<name>X8E740_MYCXE</name>
<comment type="caution">
    <text evidence="2">The sequence shown here is derived from an EMBL/GenBank/DDBJ whole genome shotgun (WGS) entry which is preliminary data.</text>
</comment>
<reference evidence="2" key="1">
    <citation type="submission" date="2014-01" db="EMBL/GenBank/DDBJ databases">
        <authorList>
            <person name="Brown-Elliot B."/>
            <person name="Wallace R."/>
            <person name="Lenaerts A."/>
            <person name="Ordway D."/>
            <person name="DeGroote M.A."/>
            <person name="Parker T."/>
            <person name="Sizemore C."/>
            <person name="Tallon L.J."/>
            <person name="Sadzewicz L.K."/>
            <person name="Sengamalay N."/>
            <person name="Fraser C.M."/>
            <person name="Hine E."/>
            <person name="Shefchek K.A."/>
            <person name="Das S.P."/>
            <person name="Tettelin H."/>
        </authorList>
    </citation>
    <scope>NUCLEOTIDE SEQUENCE [LARGE SCALE GENOMIC DNA]</scope>
    <source>
        <strain evidence="2">4042</strain>
    </source>
</reference>
<evidence type="ECO:0000256" key="1">
    <source>
        <dbReference type="SAM" id="MobiDB-lite"/>
    </source>
</evidence>
<feature type="region of interest" description="Disordered" evidence="1">
    <location>
        <begin position="1"/>
        <end position="61"/>
    </location>
</feature>
<organism evidence="2">
    <name type="scientific">Mycobacterium xenopi 4042</name>
    <dbReference type="NCBI Taxonomy" id="1299334"/>
    <lineage>
        <taxon>Bacteria</taxon>
        <taxon>Bacillati</taxon>
        <taxon>Actinomycetota</taxon>
        <taxon>Actinomycetes</taxon>
        <taxon>Mycobacteriales</taxon>
        <taxon>Mycobacteriaceae</taxon>
        <taxon>Mycobacterium</taxon>
    </lineage>
</organism>
<gene>
    <name evidence="2" type="ORF">I553_7439</name>
</gene>
<keyword evidence="2" id="KW-0315">Glutamine amidotransferase</keyword>
<protein>
    <submittedName>
        <fullName evidence="2">Putative glutamine amidotransferase domain protein</fullName>
    </submittedName>
</protein>
<feature type="compositionally biased region" description="Low complexity" evidence="1">
    <location>
        <begin position="34"/>
        <end position="49"/>
    </location>
</feature>
<evidence type="ECO:0000313" key="2">
    <source>
        <dbReference type="EMBL" id="EUA76394.1"/>
    </source>
</evidence>
<keyword evidence="2" id="KW-0808">Transferase</keyword>
<dbReference type="AlphaFoldDB" id="X8E740"/>
<dbReference type="EMBL" id="JAOB01000006">
    <property type="protein sequence ID" value="EUA76394.1"/>
    <property type="molecule type" value="Genomic_DNA"/>
</dbReference>
<sequence length="61" mass="6391">MADDVGEMLMQRAAEGDVEHLGPAADAQHRQPRRSAASSSANSQASRSRPGSSVAGWGTWP</sequence>
<dbReference type="GO" id="GO:0016740">
    <property type="term" value="F:transferase activity"/>
    <property type="evidence" value="ECO:0007669"/>
    <property type="project" value="UniProtKB-KW"/>
</dbReference>
<accession>X8E740</accession>
<proteinExistence type="predicted"/>